<keyword evidence="7" id="KW-0961">Cell wall biogenesis/degradation</keyword>
<dbReference type="InterPro" id="IPR050644">
    <property type="entry name" value="PG_Glycine_Bridge_Synth"/>
</dbReference>
<dbReference type="Proteomes" id="UP000326336">
    <property type="component" value="Unassembled WGS sequence"/>
</dbReference>
<dbReference type="GO" id="GO:0016755">
    <property type="term" value="F:aminoacyltransferase activity"/>
    <property type="evidence" value="ECO:0007669"/>
    <property type="project" value="InterPro"/>
</dbReference>
<sequence>MNSADRGREGRGGYSFGPISGDELIAFSRGDDCPQGCWQQDAGQIRLARMRGHETECLGVRDAAGRLVCACVIIYLKGRFGMDGSVYYAPLTAVIDGRDYGEDDAVIAAMTSAIRASAKRHHAISVSIWPNVPHRLYDAQGRPTGEANERIVTAYQRAGWVHDGYHTGYDLVCQWSFVKDLTGITDGASLMASYGKRGQWSVKRSQSMGVRVREIGEDEFDVFSRIESDTAARRGFTTRDEAYFHQFKKAYGDDAHFMLAEIHVDEYKADMTAKRDALAERVAQLQARYDARPTTRIERQLGEDRRNLAAADKRLNEAATLFAGKGDVVPAAVSLFVSHPHEVIYQYSGSVEQYKPFYAPALIQYEAMLHLCVEQGVARYSFGGISGVFDDPHDEGRGVLEFKQGFNGYAEELVGKFTLETNPFMCAIQRFAHRLLGR</sequence>
<gene>
    <name evidence="8" type="ORF">EHS19_02760</name>
</gene>
<evidence type="ECO:0000256" key="7">
    <source>
        <dbReference type="ARBA" id="ARBA00023316"/>
    </source>
</evidence>
<dbReference type="RefSeq" id="WP_151916274.1">
    <property type="nucleotide sequence ID" value="NZ_RQSP01000005.1"/>
</dbReference>
<accession>A0A5N5RL89</accession>
<keyword evidence="2" id="KW-0963">Cytoplasm</keyword>
<comment type="similarity">
    <text evidence="1">Belongs to the FemABX family.</text>
</comment>
<dbReference type="Pfam" id="PF02388">
    <property type="entry name" value="FemAB"/>
    <property type="match status" value="1"/>
</dbReference>
<protein>
    <submittedName>
        <fullName evidence="8">Aminoacyltransferase</fullName>
    </submittedName>
</protein>
<dbReference type="PROSITE" id="PS51191">
    <property type="entry name" value="FEMABX"/>
    <property type="match status" value="1"/>
</dbReference>
<organism evidence="8 9">
    <name type="scientific">Bifidobacterium jacchi</name>
    <dbReference type="NCBI Taxonomy" id="2490545"/>
    <lineage>
        <taxon>Bacteria</taxon>
        <taxon>Bacillati</taxon>
        <taxon>Actinomycetota</taxon>
        <taxon>Actinomycetes</taxon>
        <taxon>Bifidobacteriales</taxon>
        <taxon>Bifidobacteriaceae</taxon>
        <taxon>Bifidobacterium</taxon>
    </lineage>
</organism>
<reference evidence="8 9" key="1">
    <citation type="journal article" date="2019" name="Int. J. Syst. Evol. Microbiol.">
        <title>Bifidobacterium jacchi sp. nov., isolated from the faeces of a baby common marmoset (Callithrix jacchus).</title>
        <authorList>
            <person name="Modesto M."/>
            <person name="Watanabe K."/>
            <person name="Arita M."/>
            <person name="Satti M."/>
            <person name="Oki K."/>
            <person name="Sciavilla P."/>
            <person name="Patavino C."/>
            <person name="Camma C."/>
            <person name="Michelini S."/>
            <person name="Sgorbati B."/>
            <person name="Mattarelli P."/>
        </authorList>
    </citation>
    <scope>NUCLEOTIDE SEQUENCE [LARGE SCALE GENOMIC DNA]</scope>
    <source>
        <strain evidence="8 9">MRM 9.3</strain>
    </source>
</reference>
<proteinExistence type="inferred from homology"/>
<evidence type="ECO:0000256" key="2">
    <source>
        <dbReference type="ARBA" id="ARBA00022490"/>
    </source>
</evidence>
<evidence type="ECO:0000256" key="4">
    <source>
        <dbReference type="ARBA" id="ARBA00022960"/>
    </source>
</evidence>
<dbReference type="GO" id="GO:0008360">
    <property type="term" value="P:regulation of cell shape"/>
    <property type="evidence" value="ECO:0007669"/>
    <property type="project" value="UniProtKB-KW"/>
</dbReference>
<keyword evidence="4" id="KW-0133">Cell shape</keyword>
<dbReference type="Gene3D" id="3.40.630.30">
    <property type="match status" value="2"/>
</dbReference>
<evidence type="ECO:0000313" key="9">
    <source>
        <dbReference type="Proteomes" id="UP000326336"/>
    </source>
</evidence>
<evidence type="ECO:0000256" key="5">
    <source>
        <dbReference type="ARBA" id="ARBA00022984"/>
    </source>
</evidence>
<dbReference type="PANTHER" id="PTHR36174">
    <property type="entry name" value="LIPID II:GLYCINE GLYCYLTRANSFERASE"/>
    <property type="match status" value="1"/>
</dbReference>
<dbReference type="GO" id="GO:0071555">
    <property type="term" value="P:cell wall organization"/>
    <property type="evidence" value="ECO:0007669"/>
    <property type="project" value="UniProtKB-KW"/>
</dbReference>
<dbReference type="PANTHER" id="PTHR36174:SF2">
    <property type="entry name" value="AMINOACYLTRANSFERASE FEMA"/>
    <property type="match status" value="1"/>
</dbReference>
<dbReference type="EMBL" id="RQSP01000005">
    <property type="protein sequence ID" value="KAB5608058.1"/>
    <property type="molecule type" value="Genomic_DNA"/>
</dbReference>
<keyword evidence="3 8" id="KW-0808">Transferase</keyword>
<dbReference type="GO" id="GO:0009252">
    <property type="term" value="P:peptidoglycan biosynthetic process"/>
    <property type="evidence" value="ECO:0007669"/>
    <property type="project" value="UniProtKB-KW"/>
</dbReference>
<dbReference type="SUPFAM" id="SSF55729">
    <property type="entry name" value="Acyl-CoA N-acyltransferases (Nat)"/>
    <property type="match status" value="2"/>
</dbReference>
<dbReference type="InterPro" id="IPR003447">
    <property type="entry name" value="FEMABX"/>
</dbReference>
<dbReference type="AlphaFoldDB" id="A0A5N5RL89"/>
<dbReference type="OrthoDB" id="9785911at2"/>
<comment type="caution">
    <text evidence="8">The sequence shown here is derived from an EMBL/GenBank/DDBJ whole genome shotgun (WGS) entry which is preliminary data.</text>
</comment>
<dbReference type="InterPro" id="IPR016181">
    <property type="entry name" value="Acyl_CoA_acyltransferase"/>
</dbReference>
<name>A0A5N5RL89_9BIFI</name>
<evidence type="ECO:0000256" key="3">
    <source>
        <dbReference type="ARBA" id="ARBA00022679"/>
    </source>
</evidence>
<dbReference type="Gene3D" id="1.20.58.90">
    <property type="match status" value="1"/>
</dbReference>
<keyword evidence="5" id="KW-0573">Peptidoglycan synthesis</keyword>
<evidence type="ECO:0000256" key="6">
    <source>
        <dbReference type="ARBA" id="ARBA00023315"/>
    </source>
</evidence>
<keyword evidence="6 8" id="KW-0012">Acyltransferase</keyword>
<evidence type="ECO:0000256" key="1">
    <source>
        <dbReference type="ARBA" id="ARBA00009943"/>
    </source>
</evidence>
<evidence type="ECO:0000313" key="8">
    <source>
        <dbReference type="EMBL" id="KAB5608058.1"/>
    </source>
</evidence>
<keyword evidence="9" id="KW-1185">Reference proteome</keyword>